<dbReference type="EMBL" id="WUBR01000002">
    <property type="protein sequence ID" value="MWV28106.1"/>
    <property type="molecule type" value="Genomic_DNA"/>
</dbReference>
<dbReference type="Pfam" id="PF04338">
    <property type="entry name" value="DUF481"/>
    <property type="match status" value="1"/>
</dbReference>
<dbReference type="Proteomes" id="UP000461409">
    <property type="component" value="Unassembled WGS sequence"/>
</dbReference>
<comment type="caution">
    <text evidence="2">The sequence shown here is derived from an EMBL/GenBank/DDBJ whole genome shotgun (WGS) entry which is preliminary data.</text>
</comment>
<organism evidence="2 3">
    <name type="scientific">Aurantiacibacter rhizosphaerae</name>
    <dbReference type="NCBI Taxonomy" id="2691582"/>
    <lineage>
        <taxon>Bacteria</taxon>
        <taxon>Pseudomonadati</taxon>
        <taxon>Pseudomonadota</taxon>
        <taxon>Alphaproteobacteria</taxon>
        <taxon>Sphingomonadales</taxon>
        <taxon>Erythrobacteraceae</taxon>
        <taxon>Aurantiacibacter</taxon>
    </lineage>
</organism>
<evidence type="ECO:0000313" key="3">
    <source>
        <dbReference type="Proteomes" id="UP000461409"/>
    </source>
</evidence>
<dbReference type="AlphaFoldDB" id="A0A844XDM4"/>
<evidence type="ECO:0000313" key="2">
    <source>
        <dbReference type="EMBL" id="MWV28106.1"/>
    </source>
</evidence>
<dbReference type="InterPro" id="IPR007433">
    <property type="entry name" value="DUF481"/>
</dbReference>
<evidence type="ECO:0000256" key="1">
    <source>
        <dbReference type="SAM" id="SignalP"/>
    </source>
</evidence>
<keyword evidence="3" id="KW-1185">Reference proteome</keyword>
<keyword evidence="1" id="KW-0732">Signal</keyword>
<feature type="chain" id="PRO_5032603715" evidence="1">
    <location>
        <begin position="21"/>
        <end position="315"/>
    </location>
</feature>
<accession>A0A844XDM4</accession>
<feature type="signal peptide" evidence="1">
    <location>
        <begin position="1"/>
        <end position="20"/>
    </location>
</feature>
<name>A0A844XDM4_9SPHN</name>
<dbReference type="SUPFAM" id="SSF56935">
    <property type="entry name" value="Porins"/>
    <property type="match status" value="1"/>
</dbReference>
<protein>
    <submittedName>
        <fullName evidence="2">DUF481 domain-containing protein</fullName>
    </submittedName>
</protein>
<gene>
    <name evidence="2" type="ORF">GRF63_09315</name>
</gene>
<reference evidence="2 3" key="1">
    <citation type="submission" date="2019-12" db="EMBL/GenBank/DDBJ databases">
        <authorList>
            <person name="Lee S.D."/>
        </authorList>
    </citation>
    <scope>NUCLEOTIDE SEQUENCE [LARGE SCALE GENOMIC DNA]</scope>
    <source>
        <strain evidence="2 3">GH3-10</strain>
    </source>
</reference>
<reference evidence="2 3" key="2">
    <citation type="submission" date="2020-02" db="EMBL/GenBank/DDBJ databases">
        <title>Erythrobacter dongmakensis sp. nov., isolated from a tidal mudflat.</title>
        <authorList>
            <person name="Kim I.S."/>
        </authorList>
    </citation>
    <scope>NUCLEOTIDE SEQUENCE [LARGE SCALE GENOMIC DNA]</scope>
    <source>
        <strain evidence="2 3">GH3-10</strain>
    </source>
</reference>
<proteinExistence type="predicted"/>
<sequence>MTRIAYLAVPLALLCAPAAAQQLPDAARTMIDTAIASGDAKQVEAVIATARTAFPGEQEEIDAIWTAYKADQAEIAAAEAARKTAEIRQAGLFQNWSGEGQIGAFQSSGNTDEFGVTTVLALNREGIDWEHRLRLTADYRRQNGTTSREQFQASYEPRYQINERLFAYGLGRYERDRLQGYSSRYAVSGGLGYKVIDRDDIELSVKAGPAYRITQFTDGTKSSRLAALFGADFNWEITDDLTLTQDASSTLETGGEALLIVDSANTSLAATTGLEAGLTDKLSARLSWTIEYDSNPPAGAVSTDTLSRFTLVYGF</sequence>
<dbReference type="RefSeq" id="WP_160485741.1">
    <property type="nucleotide sequence ID" value="NZ_WUBR01000002.1"/>
</dbReference>